<reference evidence="1" key="1">
    <citation type="submission" date="2018-02" db="EMBL/GenBank/DDBJ databases">
        <title>Rhizophora mucronata_Transcriptome.</title>
        <authorList>
            <person name="Meera S.P."/>
            <person name="Sreeshan A."/>
            <person name="Augustine A."/>
        </authorList>
    </citation>
    <scope>NUCLEOTIDE SEQUENCE</scope>
    <source>
        <tissue evidence="1">Leaf</tissue>
    </source>
</reference>
<organism evidence="1">
    <name type="scientific">Rhizophora mucronata</name>
    <name type="common">Asiatic mangrove</name>
    <dbReference type="NCBI Taxonomy" id="61149"/>
    <lineage>
        <taxon>Eukaryota</taxon>
        <taxon>Viridiplantae</taxon>
        <taxon>Streptophyta</taxon>
        <taxon>Embryophyta</taxon>
        <taxon>Tracheophyta</taxon>
        <taxon>Spermatophyta</taxon>
        <taxon>Magnoliopsida</taxon>
        <taxon>eudicotyledons</taxon>
        <taxon>Gunneridae</taxon>
        <taxon>Pentapetalae</taxon>
        <taxon>rosids</taxon>
        <taxon>fabids</taxon>
        <taxon>Malpighiales</taxon>
        <taxon>Rhizophoraceae</taxon>
        <taxon>Rhizophora</taxon>
    </lineage>
</organism>
<name>A0A2P2NFN4_RHIMU</name>
<proteinExistence type="predicted"/>
<dbReference type="AlphaFoldDB" id="A0A2P2NFN4"/>
<evidence type="ECO:0000313" key="1">
    <source>
        <dbReference type="EMBL" id="MBX41296.1"/>
    </source>
</evidence>
<accession>A0A2P2NFN4</accession>
<sequence length="22" mass="2455">MTNVTRNAQHCGRCLGTDVKHL</sequence>
<protein>
    <submittedName>
        <fullName evidence="1">Uncharacterized protein</fullName>
    </submittedName>
</protein>
<dbReference type="EMBL" id="GGEC01060812">
    <property type="protein sequence ID" value="MBX41296.1"/>
    <property type="molecule type" value="Transcribed_RNA"/>
</dbReference>